<dbReference type="Pfam" id="PF00520">
    <property type="entry name" value="Ion_trans"/>
    <property type="match status" value="1"/>
</dbReference>
<name>A0A182IZC5_ANOAO</name>
<dbReference type="GO" id="GO:0005216">
    <property type="term" value="F:monoatomic ion channel activity"/>
    <property type="evidence" value="ECO:0007669"/>
    <property type="project" value="InterPro"/>
</dbReference>
<keyword evidence="2" id="KW-0813">Transport</keyword>
<evidence type="ECO:0000256" key="2">
    <source>
        <dbReference type="ARBA" id="ARBA00022448"/>
    </source>
</evidence>
<keyword evidence="3" id="KW-0716">Sensory transduction</keyword>
<evidence type="ECO:0000256" key="4">
    <source>
        <dbReference type="ARBA" id="ARBA00022692"/>
    </source>
</evidence>
<evidence type="ECO:0000259" key="11">
    <source>
        <dbReference type="Pfam" id="PF00520"/>
    </source>
</evidence>
<dbReference type="PANTHER" id="PTHR47143">
    <property type="entry name" value="TRANSIENT RECEPTOR POTENTIAL CATION CHANNEL PROTEIN PAINLESS"/>
    <property type="match status" value="1"/>
</dbReference>
<dbReference type="InterPro" id="IPR002110">
    <property type="entry name" value="Ankyrin_rpt"/>
</dbReference>
<keyword evidence="6" id="KW-1133">Transmembrane helix</keyword>
<evidence type="ECO:0000256" key="9">
    <source>
        <dbReference type="ARBA" id="ARBA00023136"/>
    </source>
</evidence>
<keyword evidence="9" id="KW-0472">Membrane</keyword>
<dbReference type="AlphaFoldDB" id="A0A182IZC5"/>
<sequence>QNPKTKKYPIHLAAESLDVENLQELLGASRIEVDAKYEDKTALFILFSKLSAKNRDKTIECIKLLLQSGANINATNEEDIPPIRFLVDLGIQTAANEDERRSIEADLIFLLNTYRVNVDFRKGTVREKLKAHFPTIAIPEHKHDVSLEDLKSQLNTSKIDESRFLEMYQTYLQLASTDGTTFEKNHTELMYKAVEEGSLKIVQRLLENTSQNFWKQQTGEKLLAMCCNRGHVELLIILLERTERIEAPLLSLVVKQLKNCKHETDTEKRNRLTGCLDVLLKSSKINIEQRDEQRHTALYYAAKFQENEATLKLLDSGAYVGDIKDMPLQWLDAELLRCHLDDCITSNGKDDDDEEFEVKIDLKNFSLPPSVHETDYTRTLQQMADMPHISKLLLHPVPASLLMKKWHKLQPLLIFNLGVVSILFILAYMLLRQPESERSVVLYGITGILWFYIAGREIVQLHLYGLRLYFSSFSNIVDLGFIFACGFAPFYKKIAVLAIVLLAVQAMLLFRPFEWFSTQLVMFVKIAKDVFWSLLLFGFLFLAFAFSFSTFFGDSEYSNDGVPSEKNDEHERKFQRFEQDSLAIVKTIVMFSGEFDAGHIPFHVTPWSYFFCGLFFFCCVLVLPNLVNAIAVSDSWKISSESELIHAKQKLIAIDEYQKITRKWQRVKMRILGHRKYEDLQKRILSVSFKPNATNTEKAYSKFAITSLLMDDEDSPKFRTSSHAIDERIVREALKILRKFIKRECSIESRLSRIEQNLNHILSRLEDPVKQ</sequence>
<keyword evidence="10" id="KW-0407">Ion channel</keyword>
<dbReference type="SUPFAM" id="SSF48403">
    <property type="entry name" value="Ankyrin repeat"/>
    <property type="match status" value="1"/>
</dbReference>
<dbReference type="InterPro" id="IPR036770">
    <property type="entry name" value="Ankyrin_rpt-contain_sf"/>
</dbReference>
<dbReference type="VEuPathDB" id="VectorBase:AATE008385"/>
<dbReference type="InterPro" id="IPR052076">
    <property type="entry name" value="TRP_cation_channel"/>
</dbReference>
<accession>A0A182IZC5</accession>
<reference evidence="12" key="1">
    <citation type="submission" date="2022-08" db="UniProtKB">
        <authorList>
            <consortium name="EnsemblMetazoa"/>
        </authorList>
    </citation>
    <scope>IDENTIFICATION</scope>
    <source>
        <strain evidence="12">EBRO</strain>
    </source>
</reference>
<keyword evidence="8" id="KW-0406">Ion transport</keyword>
<dbReference type="Pfam" id="PF00023">
    <property type="entry name" value="Ank"/>
    <property type="match status" value="1"/>
</dbReference>
<evidence type="ECO:0000256" key="5">
    <source>
        <dbReference type="ARBA" id="ARBA00022737"/>
    </source>
</evidence>
<keyword evidence="7" id="KW-0040">ANK repeat</keyword>
<evidence type="ECO:0000256" key="8">
    <source>
        <dbReference type="ARBA" id="ARBA00023065"/>
    </source>
</evidence>
<dbReference type="InterPro" id="IPR005821">
    <property type="entry name" value="Ion_trans_dom"/>
</dbReference>
<keyword evidence="5" id="KW-0677">Repeat</keyword>
<dbReference type="STRING" id="41427.A0A182IZC5"/>
<evidence type="ECO:0000256" key="3">
    <source>
        <dbReference type="ARBA" id="ARBA00022606"/>
    </source>
</evidence>
<evidence type="ECO:0000256" key="1">
    <source>
        <dbReference type="ARBA" id="ARBA00004141"/>
    </source>
</evidence>
<dbReference type="Gene3D" id="1.10.287.70">
    <property type="match status" value="1"/>
</dbReference>
<evidence type="ECO:0000256" key="7">
    <source>
        <dbReference type="ARBA" id="ARBA00023043"/>
    </source>
</evidence>
<keyword evidence="4" id="KW-0812">Transmembrane</keyword>
<dbReference type="SMART" id="SM00248">
    <property type="entry name" value="ANK"/>
    <property type="match status" value="5"/>
</dbReference>
<comment type="subcellular location">
    <subcellularLocation>
        <location evidence="1">Membrane</location>
        <topology evidence="1">Multi-pass membrane protein</topology>
    </subcellularLocation>
</comment>
<organism evidence="12">
    <name type="scientific">Anopheles atroparvus</name>
    <name type="common">European mosquito</name>
    <dbReference type="NCBI Taxonomy" id="41427"/>
    <lineage>
        <taxon>Eukaryota</taxon>
        <taxon>Metazoa</taxon>
        <taxon>Ecdysozoa</taxon>
        <taxon>Arthropoda</taxon>
        <taxon>Hexapoda</taxon>
        <taxon>Insecta</taxon>
        <taxon>Pterygota</taxon>
        <taxon>Neoptera</taxon>
        <taxon>Endopterygota</taxon>
        <taxon>Diptera</taxon>
        <taxon>Nematocera</taxon>
        <taxon>Culicoidea</taxon>
        <taxon>Culicidae</taxon>
        <taxon>Anophelinae</taxon>
        <taxon>Anopheles</taxon>
    </lineage>
</organism>
<dbReference type="GO" id="GO:0034703">
    <property type="term" value="C:cation channel complex"/>
    <property type="evidence" value="ECO:0007669"/>
    <property type="project" value="UniProtKB-ARBA"/>
</dbReference>
<dbReference type="PANTHER" id="PTHR47143:SF4">
    <property type="entry name" value="TRANSIENT RECEPTOR POTENTIAL CATION CHANNEL PROTEIN PAINLESS"/>
    <property type="match status" value="1"/>
</dbReference>
<evidence type="ECO:0000256" key="6">
    <source>
        <dbReference type="ARBA" id="ARBA00022989"/>
    </source>
</evidence>
<proteinExistence type="predicted"/>
<dbReference type="Gene3D" id="1.25.40.20">
    <property type="entry name" value="Ankyrin repeat-containing domain"/>
    <property type="match status" value="2"/>
</dbReference>
<protein>
    <recommendedName>
        <fullName evidence="11">Ion transport domain-containing protein</fullName>
    </recommendedName>
</protein>
<dbReference type="EnsemblMetazoa" id="AATE008385-RA">
    <property type="protein sequence ID" value="AATE008385-PA.1"/>
    <property type="gene ID" value="AATE008385"/>
</dbReference>
<evidence type="ECO:0000256" key="10">
    <source>
        <dbReference type="ARBA" id="ARBA00023303"/>
    </source>
</evidence>
<evidence type="ECO:0000313" key="12">
    <source>
        <dbReference type="EnsemblMetazoa" id="AATE008385-PA.1"/>
    </source>
</evidence>
<feature type="domain" description="Ion transport" evidence="11">
    <location>
        <begin position="424"/>
        <end position="641"/>
    </location>
</feature>